<dbReference type="AlphaFoldDB" id="A0A5A7U873"/>
<proteinExistence type="predicted"/>
<organism evidence="1 2">
    <name type="scientific">Cucumis melo var. makuwa</name>
    <name type="common">Oriental melon</name>
    <dbReference type="NCBI Taxonomy" id="1194695"/>
    <lineage>
        <taxon>Eukaryota</taxon>
        <taxon>Viridiplantae</taxon>
        <taxon>Streptophyta</taxon>
        <taxon>Embryophyta</taxon>
        <taxon>Tracheophyta</taxon>
        <taxon>Spermatophyta</taxon>
        <taxon>Magnoliopsida</taxon>
        <taxon>eudicotyledons</taxon>
        <taxon>Gunneridae</taxon>
        <taxon>Pentapetalae</taxon>
        <taxon>rosids</taxon>
        <taxon>fabids</taxon>
        <taxon>Cucurbitales</taxon>
        <taxon>Cucurbitaceae</taxon>
        <taxon>Benincaseae</taxon>
        <taxon>Cucumis</taxon>
    </lineage>
</organism>
<gene>
    <name evidence="1" type="ORF">E6C27_scaffold55G001040</name>
</gene>
<protein>
    <submittedName>
        <fullName evidence="1">Uncharacterized protein</fullName>
    </submittedName>
</protein>
<name>A0A5A7U873_CUCMM</name>
<accession>A0A5A7U873</accession>
<dbReference type="OrthoDB" id="1878503at2759"/>
<dbReference type="Proteomes" id="UP000321393">
    <property type="component" value="Unassembled WGS sequence"/>
</dbReference>
<dbReference type="PANTHER" id="PTHR48258">
    <property type="entry name" value="DUF4218 DOMAIN-CONTAINING PROTEIN-RELATED"/>
    <property type="match status" value="1"/>
</dbReference>
<dbReference type="EMBL" id="SSTE01011267">
    <property type="protein sequence ID" value="KAA0051370.1"/>
    <property type="molecule type" value="Genomic_DNA"/>
</dbReference>
<dbReference type="PANTHER" id="PTHR48258:SF6">
    <property type="entry name" value="LEUCINE-RICH REPEAT DOMAIN, L DOMAIN-CONTAINING PROTEIN"/>
    <property type="match status" value="1"/>
</dbReference>
<evidence type="ECO:0000313" key="2">
    <source>
        <dbReference type="Proteomes" id="UP000321393"/>
    </source>
</evidence>
<evidence type="ECO:0000313" key="1">
    <source>
        <dbReference type="EMBL" id="KAA0051370.1"/>
    </source>
</evidence>
<sequence length="180" mass="20657">MGPSFDVRYYNRCIAGGLRFHTSELDSRHSTQNNGLMVIGESDASGSGDNNFYDVLDEVLHVKYPLGRKVWLLNCQWYETDVNKSQRTHVELGYKSLNMSLFGILLSLYPRNNFLETDAMFLEFANDLDNLTRGSSSVDDNLAWMSSQPPTKETCMVLTLRVGALRCSQWTHFDDDRPWR</sequence>
<reference evidence="1 2" key="1">
    <citation type="submission" date="2019-08" db="EMBL/GenBank/DDBJ databases">
        <title>Draft genome sequences of two oriental melons (Cucumis melo L. var makuwa).</title>
        <authorList>
            <person name="Kwon S.-Y."/>
        </authorList>
    </citation>
    <scope>NUCLEOTIDE SEQUENCE [LARGE SCALE GENOMIC DNA]</scope>
    <source>
        <strain evidence="2">cv. SW 3</strain>
        <tissue evidence="1">Leaf</tissue>
    </source>
</reference>
<comment type="caution">
    <text evidence="1">The sequence shown here is derived from an EMBL/GenBank/DDBJ whole genome shotgun (WGS) entry which is preliminary data.</text>
</comment>